<dbReference type="Gene3D" id="1.10.10.10">
    <property type="entry name" value="Winged helix-like DNA-binding domain superfamily/Winged helix DNA-binding domain"/>
    <property type="match status" value="1"/>
</dbReference>
<evidence type="ECO:0000313" key="1">
    <source>
        <dbReference type="EMBL" id="MCT9811843.1"/>
    </source>
</evidence>
<dbReference type="SUPFAM" id="SSF46785">
    <property type="entry name" value="Winged helix' DNA-binding domain"/>
    <property type="match status" value="1"/>
</dbReference>
<evidence type="ECO:0000313" key="2">
    <source>
        <dbReference type="Proteomes" id="UP001525968"/>
    </source>
</evidence>
<accession>A0ABT2PN09</accession>
<proteinExistence type="predicted"/>
<reference evidence="1 2" key="1">
    <citation type="submission" date="2022-09" db="EMBL/GenBank/DDBJ databases">
        <title>Draft genome of isolate Be4.</title>
        <authorList>
            <person name="Sanchez-Castro I."/>
            <person name="Martinez-Rodriguez P."/>
            <person name="Descostes M."/>
            <person name="Merroun M."/>
        </authorList>
    </citation>
    <scope>NUCLEOTIDE SEQUENCE [LARGE SCALE GENOMIC DNA]</scope>
    <source>
        <strain evidence="1 2">Be4</strain>
    </source>
</reference>
<gene>
    <name evidence="1" type="ORF">N0K08_14455</name>
</gene>
<comment type="caution">
    <text evidence="1">The sequence shown here is derived from an EMBL/GenBank/DDBJ whole genome shotgun (WGS) entry which is preliminary data.</text>
</comment>
<dbReference type="InterPro" id="IPR036388">
    <property type="entry name" value="WH-like_DNA-bd_sf"/>
</dbReference>
<name>A0ABT2PN09_9BURK</name>
<dbReference type="InterPro" id="IPR002481">
    <property type="entry name" value="FUR"/>
</dbReference>
<dbReference type="EMBL" id="JAODYH010000007">
    <property type="protein sequence ID" value="MCT9811843.1"/>
    <property type="molecule type" value="Genomic_DNA"/>
</dbReference>
<dbReference type="InterPro" id="IPR036390">
    <property type="entry name" value="WH_DNA-bd_sf"/>
</dbReference>
<dbReference type="RefSeq" id="WP_261501095.1">
    <property type="nucleotide sequence ID" value="NZ_JAODYH010000007.1"/>
</dbReference>
<protein>
    <submittedName>
        <fullName evidence="1">Transcriptional repressor</fullName>
    </submittedName>
</protein>
<dbReference type="Proteomes" id="UP001525968">
    <property type="component" value="Unassembled WGS sequence"/>
</dbReference>
<organism evidence="1 2">
    <name type="scientific">Acidovorax bellezanensis</name>
    <dbReference type="NCBI Taxonomy" id="2976702"/>
    <lineage>
        <taxon>Bacteria</taxon>
        <taxon>Pseudomonadati</taxon>
        <taxon>Pseudomonadota</taxon>
        <taxon>Betaproteobacteria</taxon>
        <taxon>Burkholderiales</taxon>
        <taxon>Comamonadaceae</taxon>
        <taxon>Acidovorax</taxon>
    </lineage>
</organism>
<sequence>MPITSVPLSLPAGMRSTRASQAVLALFAAQPDAVVSEADVELVLHEQGIVVNRVTVYRLLNRLNTAGLLQRIVDADRIARYLLPAADVASQAPRFECDGCHRQFRLAGSQARLKTALRALRQELQAAGHAELRMDWAVRGRCAGCVQPPSA</sequence>
<keyword evidence="2" id="KW-1185">Reference proteome</keyword>
<dbReference type="Pfam" id="PF01475">
    <property type="entry name" value="FUR"/>
    <property type="match status" value="1"/>
</dbReference>